<dbReference type="Proteomes" id="UP000006352">
    <property type="component" value="Unassembled WGS sequence"/>
</dbReference>
<dbReference type="GeneID" id="24096478"/>
<evidence type="ECO:0000313" key="3">
    <source>
        <dbReference type="Proteomes" id="UP000006352"/>
    </source>
</evidence>
<reference evidence="2 3" key="1">
    <citation type="journal article" date="2012" name="Appl. Environ. Microbiol.">
        <title>Short-read sequencing for genomic analysis of the brown rot fungus Fibroporia radiculosa.</title>
        <authorList>
            <person name="Tang J.D."/>
            <person name="Perkins A.D."/>
            <person name="Sonstegard T.S."/>
            <person name="Schroeder S.G."/>
            <person name="Burgess S.C."/>
            <person name="Diehl S.V."/>
        </authorList>
    </citation>
    <scope>NUCLEOTIDE SEQUENCE [LARGE SCALE GENOMIC DNA]</scope>
    <source>
        <strain evidence="2 3">TFFH 294</strain>
    </source>
</reference>
<dbReference type="InParanoid" id="J4HW34"/>
<dbReference type="RefSeq" id="XP_012180850.1">
    <property type="nucleotide sequence ID" value="XM_012325460.1"/>
</dbReference>
<dbReference type="AlphaFoldDB" id="J4HW34"/>
<evidence type="ECO:0000313" key="2">
    <source>
        <dbReference type="EMBL" id="CCM01567.1"/>
    </source>
</evidence>
<dbReference type="HOGENOM" id="CLU_1927618_0_0_1"/>
<evidence type="ECO:0000256" key="1">
    <source>
        <dbReference type="SAM" id="MobiDB-lite"/>
    </source>
</evidence>
<name>J4HW34_9APHY</name>
<sequence>MRARSSRRMCRRATRTTRLPYSAAAAGRVRYSIVLFAQYTKQSDQEPMSANQKTLEEQDESNMRKHRASINAWAKAWNDHRNNPANTPSAGMPPRPPVLVSDKYKPKSSRPRREDLSTRALLVRALLEELD</sequence>
<accession>J4HW34</accession>
<feature type="region of interest" description="Disordered" evidence="1">
    <location>
        <begin position="42"/>
        <end position="115"/>
    </location>
</feature>
<organism evidence="2 3">
    <name type="scientific">Fibroporia radiculosa</name>
    <dbReference type="NCBI Taxonomy" id="599839"/>
    <lineage>
        <taxon>Eukaryota</taxon>
        <taxon>Fungi</taxon>
        <taxon>Dikarya</taxon>
        <taxon>Basidiomycota</taxon>
        <taxon>Agaricomycotina</taxon>
        <taxon>Agaricomycetes</taxon>
        <taxon>Polyporales</taxon>
        <taxon>Fibroporiaceae</taxon>
        <taxon>Fibroporia</taxon>
    </lineage>
</organism>
<gene>
    <name evidence="2" type="ORF">FIBRA_03627</name>
</gene>
<feature type="compositionally biased region" description="Polar residues" evidence="1">
    <location>
        <begin position="42"/>
        <end position="53"/>
    </location>
</feature>
<proteinExistence type="predicted"/>
<dbReference type="EMBL" id="HE797040">
    <property type="protein sequence ID" value="CCM01567.1"/>
    <property type="molecule type" value="Genomic_DNA"/>
</dbReference>
<keyword evidence="3" id="KW-1185">Reference proteome</keyword>
<protein>
    <submittedName>
        <fullName evidence="2">Uncharacterized protein</fullName>
    </submittedName>
</protein>